<dbReference type="InterPro" id="IPR035906">
    <property type="entry name" value="MetI-like_sf"/>
</dbReference>
<dbReference type="AlphaFoldDB" id="A0A8T7LUN2"/>
<dbReference type="PANTHER" id="PTHR30193">
    <property type="entry name" value="ABC TRANSPORTER PERMEASE PROTEIN"/>
    <property type="match status" value="1"/>
</dbReference>
<dbReference type="RefSeq" id="WP_341469483.1">
    <property type="nucleotide sequence ID" value="NZ_CP128399.1"/>
</dbReference>
<keyword evidence="3" id="KW-1003">Cell membrane</keyword>
<keyword evidence="5 7" id="KW-1133">Transmembrane helix</keyword>
<feature type="transmembrane region" description="Helical" evidence="7">
    <location>
        <begin position="244"/>
        <end position="266"/>
    </location>
</feature>
<dbReference type="EMBL" id="CP128399">
    <property type="protein sequence ID" value="WJW67593.1"/>
    <property type="molecule type" value="Genomic_DNA"/>
</dbReference>
<evidence type="ECO:0000313" key="9">
    <source>
        <dbReference type="EMBL" id="NWJ45724.1"/>
    </source>
</evidence>
<protein>
    <submittedName>
        <fullName evidence="9">Sugar ABC transporter permease</fullName>
    </submittedName>
</protein>
<reference evidence="10" key="2">
    <citation type="journal article" date="2024" name="Nature">
        <title>Anoxygenic phototroph of the Chloroflexota uses a type I reaction centre.</title>
        <authorList>
            <person name="Tsuji J.M."/>
            <person name="Shaw N.A."/>
            <person name="Nagashima S."/>
            <person name="Venkiteswaran J.J."/>
            <person name="Schiff S.L."/>
            <person name="Watanabe T."/>
            <person name="Fukui M."/>
            <person name="Hanada S."/>
            <person name="Tank M."/>
            <person name="Neufeld J.D."/>
        </authorList>
    </citation>
    <scope>NUCLEOTIDE SEQUENCE</scope>
    <source>
        <strain evidence="10">L227-S17</strain>
    </source>
</reference>
<reference evidence="9 11" key="1">
    <citation type="submission" date="2020-06" db="EMBL/GenBank/DDBJ databases">
        <title>Anoxygenic phototrophic Chloroflexota member uses a Type I reaction center.</title>
        <authorList>
            <person name="Tsuji J.M."/>
            <person name="Shaw N.A."/>
            <person name="Nagashima S."/>
            <person name="Venkiteswaran J."/>
            <person name="Schiff S.L."/>
            <person name="Hanada S."/>
            <person name="Tank M."/>
            <person name="Neufeld J.D."/>
        </authorList>
    </citation>
    <scope>NUCLEOTIDE SEQUENCE [LARGE SCALE GENOMIC DNA]</scope>
    <source>
        <strain evidence="9">L227-S17</strain>
    </source>
</reference>
<dbReference type="Proteomes" id="UP001431572">
    <property type="component" value="Chromosome 1"/>
</dbReference>
<feature type="transmembrane region" description="Helical" evidence="7">
    <location>
        <begin position="113"/>
        <end position="138"/>
    </location>
</feature>
<comment type="similarity">
    <text evidence="7">Belongs to the binding-protein-dependent transport system permease family.</text>
</comment>
<evidence type="ECO:0000256" key="1">
    <source>
        <dbReference type="ARBA" id="ARBA00004651"/>
    </source>
</evidence>
<dbReference type="SUPFAM" id="SSF161098">
    <property type="entry name" value="MetI-like"/>
    <property type="match status" value="1"/>
</dbReference>
<evidence type="ECO:0000256" key="4">
    <source>
        <dbReference type="ARBA" id="ARBA00022692"/>
    </source>
</evidence>
<feature type="transmembrane region" description="Helical" evidence="7">
    <location>
        <begin position="47"/>
        <end position="67"/>
    </location>
</feature>
<comment type="subcellular location">
    <subcellularLocation>
        <location evidence="1 7">Cell membrane</location>
        <topology evidence="1 7">Multi-pass membrane protein</topology>
    </subcellularLocation>
</comment>
<dbReference type="Gene3D" id="1.10.3720.10">
    <property type="entry name" value="MetI-like"/>
    <property type="match status" value="1"/>
</dbReference>
<dbReference type="EMBL" id="JACATZ010000001">
    <property type="protein sequence ID" value="NWJ45724.1"/>
    <property type="molecule type" value="Genomic_DNA"/>
</dbReference>
<accession>A0A8T7LUN2</accession>
<dbReference type="PANTHER" id="PTHR30193:SF37">
    <property type="entry name" value="INNER MEMBRANE ABC TRANSPORTER PERMEASE PROTEIN YCJO"/>
    <property type="match status" value="1"/>
</dbReference>
<dbReference type="PROSITE" id="PS50928">
    <property type="entry name" value="ABC_TM1"/>
    <property type="match status" value="1"/>
</dbReference>
<name>A0A8T7LUN2_9CHLR</name>
<evidence type="ECO:0000256" key="3">
    <source>
        <dbReference type="ARBA" id="ARBA00022475"/>
    </source>
</evidence>
<evidence type="ECO:0000313" key="11">
    <source>
        <dbReference type="Proteomes" id="UP000521676"/>
    </source>
</evidence>
<keyword evidence="6 7" id="KW-0472">Membrane</keyword>
<keyword evidence="4 7" id="KW-0812">Transmembrane</keyword>
<evidence type="ECO:0000259" key="8">
    <source>
        <dbReference type="PROSITE" id="PS50928"/>
    </source>
</evidence>
<feature type="domain" description="ABC transmembrane type-1" evidence="8">
    <location>
        <begin position="113"/>
        <end position="326"/>
    </location>
</feature>
<evidence type="ECO:0000313" key="12">
    <source>
        <dbReference type="Proteomes" id="UP001431572"/>
    </source>
</evidence>
<evidence type="ECO:0000256" key="2">
    <source>
        <dbReference type="ARBA" id="ARBA00022448"/>
    </source>
</evidence>
<dbReference type="Proteomes" id="UP000521676">
    <property type="component" value="Unassembled WGS sequence"/>
</dbReference>
<feature type="transmembrane region" description="Helical" evidence="7">
    <location>
        <begin position="199"/>
        <end position="223"/>
    </location>
</feature>
<sequence>MSIKQDNSTEVHGKGTVANANGEPVMIVPERTPEEKRNMARNRRIEFAWAMLYMLPALIIFIAFTYVPFFRAIYLSFFITDARGDPVKFNDVKYYSRILNLDDSGRSEYLRSIWTTIVFTIMVVPFGVVASLALAVLATAKVRIIGVFRTIFTSSVAISVASAAVIWSLIYSPNVKVTQWLIDFLQIKSTTLLNDALTALPAVAFMTIWSSLGFNFIITLSGIQAIPQDLYESGLIDGASGWKAFRFITLPLLTPTLLFLFVISVISSFQAFTQFNVLVGNEGPDGTTNVLVYTIFTAFWKDNRYGFASALSVVLFVVLLVLTFIQFKSLDRKVHYQ</sequence>
<dbReference type="InterPro" id="IPR000515">
    <property type="entry name" value="MetI-like"/>
</dbReference>
<evidence type="ECO:0000256" key="7">
    <source>
        <dbReference type="RuleBase" id="RU363032"/>
    </source>
</evidence>
<feature type="transmembrane region" description="Helical" evidence="7">
    <location>
        <begin position="150"/>
        <end position="170"/>
    </location>
</feature>
<dbReference type="GO" id="GO:0005886">
    <property type="term" value="C:plasma membrane"/>
    <property type="evidence" value="ECO:0007669"/>
    <property type="project" value="UniProtKB-SubCell"/>
</dbReference>
<proteinExistence type="inferred from homology"/>
<feature type="transmembrane region" description="Helical" evidence="7">
    <location>
        <begin position="305"/>
        <end position="325"/>
    </location>
</feature>
<dbReference type="InterPro" id="IPR051393">
    <property type="entry name" value="ABC_transporter_permease"/>
</dbReference>
<keyword evidence="2 7" id="KW-0813">Transport</keyword>
<gene>
    <name evidence="9" type="ORF">HXX08_07585</name>
    <name evidence="10" type="ORF">OZ401_000862</name>
</gene>
<evidence type="ECO:0000313" key="10">
    <source>
        <dbReference type="EMBL" id="WJW67593.1"/>
    </source>
</evidence>
<keyword evidence="12" id="KW-1185">Reference proteome</keyword>
<organism evidence="9 11">
    <name type="scientific">Candidatus Chlorohelix allophototropha</name>
    <dbReference type="NCBI Taxonomy" id="3003348"/>
    <lineage>
        <taxon>Bacteria</taxon>
        <taxon>Bacillati</taxon>
        <taxon>Chloroflexota</taxon>
        <taxon>Chloroflexia</taxon>
        <taxon>Candidatus Chloroheliales</taxon>
        <taxon>Candidatus Chloroheliaceae</taxon>
        <taxon>Candidatus Chlorohelix</taxon>
    </lineage>
</organism>
<dbReference type="CDD" id="cd06261">
    <property type="entry name" value="TM_PBP2"/>
    <property type="match status" value="1"/>
</dbReference>
<evidence type="ECO:0000256" key="5">
    <source>
        <dbReference type="ARBA" id="ARBA00022989"/>
    </source>
</evidence>
<dbReference type="Pfam" id="PF00528">
    <property type="entry name" value="BPD_transp_1"/>
    <property type="match status" value="1"/>
</dbReference>
<evidence type="ECO:0000256" key="6">
    <source>
        <dbReference type="ARBA" id="ARBA00023136"/>
    </source>
</evidence>
<dbReference type="GO" id="GO:0055085">
    <property type="term" value="P:transmembrane transport"/>
    <property type="evidence" value="ECO:0007669"/>
    <property type="project" value="InterPro"/>
</dbReference>